<reference evidence="2 3" key="1">
    <citation type="journal article" date="2012" name="J. Bacteriol.">
        <title>Draft Genome Sequence of Sinorhizobium meliloti CCNWSX0020, a Nitrogen-Fixing Symbiont with Copper Tolerance Capability Isolated from Lead-Zinc Mine Tailings.</title>
        <authorList>
            <person name="Li Z."/>
            <person name="Ma Z."/>
            <person name="Hao X."/>
            <person name="Wei G."/>
        </authorList>
    </citation>
    <scope>NUCLEOTIDE SEQUENCE [LARGE SCALE GENOMIC DNA]</scope>
    <source>
        <strain evidence="2 3">CCNWSX0020</strain>
    </source>
</reference>
<feature type="region of interest" description="Disordered" evidence="1">
    <location>
        <begin position="45"/>
        <end position="67"/>
    </location>
</feature>
<dbReference type="PATRIC" id="fig|1107881.3.peg.2465"/>
<evidence type="ECO:0000313" key="2">
    <source>
        <dbReference type="EMBL" id="EHK77677.1"/>
    </source>
</evidence>
<name>H0FYZ7_RHIML</name>
<protein>
    <submittedName>
        <fullName evidence="2">Uncharacterized protein</fullName>
    </submittedName>
</protein>
<proteinExistence type="predicted"/>
<dbReference type="RefSeq" id="WP_004435066.1">
    <property type="nucleotide sequence ID" value="NZ_AGVV01000019.1"/>
</dbReference>
<evidence type="ECO:0000256" key="1">
    <source>
        <dbReference type="SAM" id="MobiDB-lite"/>
    </source>
</evidence>
<gene>
    <name evidence="2" type="ORF">SM0020_12155</name>
</gene>
<dbReference type="EMBL" id="AGVV01000019">
    <property type="protein sequence ID" value="EHK77677.1"/>
    <property type="molecule type" value="Genomic_DNA"/>
</dbReference>
<organism evidence="2 3">
    <name type="scientific">Sinorhizobium meliloti CCNWSX0020</name>
    <dbReference type="NCBI Taxonomy" id="1107881"/>
    <lineage>
        <taxon>Bacteria</taxon>
        <taxon>Pseudomonadati</taxon>
        <taxon>Pseudomonadota</taxon>
        <taxon>Alphaproteobacteria</taxon>
        <taxon>Hyphomicrobiales</taxon>
        <taxon>Rhizobiaceae</taxon>
        <taxon>Sinorhizobium/Ensifer group</taxon>
        <taxon>Sinorhizobium</taxon>
    </lineage>
</organism>
<accession>H0FYZ7</accession>
<dbReference type="AlphaFoldDB" id="H0FYZ7"/>
<sequence>MTWLYALPAKIKGYALAAAGALLFLFFAYLRARQDGKNAAMLEQARKRADAARQKKESDDEVDRMGANRRRDELGRWMRDKR</sequence>
<dbReference type="Proteomes" id="UP000004038">
    <property type="component" value="Unassembled WGS sequence"/>
</dbReference>
<evidence type="ECO:0000313" key="3">
    <source>
        <dbReference type="Proteomes" id="UP000004038"/>
    </source>
</evidence>